<evidence type="ECO:0000313" key="5">
    <source>
        <dbReference type="Proteomes" id="UP001187315"/>
    </source>
</evidence>
<feature type="chain" id="PRO_5041713592" evidence="3">
    <location>
        <begin position="23"/>
        <end position="274"/>
    </location>
</feature>
<keyword evidence="5" id="KW-1185">Reference proteome</keyword>
<feature type="region of interest" description="Disordered" evidence="1">
    <location>
        <begin position="55"/>
        <end position="81"/>
    </location>
</feature>
<organism evidence="4 5">
    <name type="scientific">Tachysurus vachellii</name>
    <name type="common">Darkbarbel catfish</name>
    <name type="synonym">Pelteobagrus vachellii</name>
    <dbReference type="NCBI Taxonomy" id="175792"/>
    <lineage>
        <taxon>Eukaryota</taxon>
        <taxon>Metazoa</taxon>
        <taxon>Chordata</taxon>
        <taxon>Craniata</taxon>
        <taxon>Vertebrata</taxon>
        <taxon>Euteleostomi</taxon>
        <taxon>Actinopterygii</taxon>
        <taxon>Neopterygii</taxon>
        <taxon>Teleostei</taxon>
        <taxon>Ostariophysi</taxon>
        <taxon>Siluriformes</taxon>
        <taxon>Bagridae</taxon>
        <taxon>Tachysurus</taxon>
    </lineage>
</organism>
<evidence type="ECO:0000313" key="4">
    <source>
        <dbReference type="EMBL" id="KAK2860886.1"/>
    </source>
</evidence>
<name>A0AA88NJL1_TACVA</name>
<dbReference type="AlphaFoldDB" id="A0AA88NJL1"/>
<dbReference type="EMBL" id="JAVHJS010000004">
    <property type="protein sequence ID" value="KAK2860886.1"/>
    <property type="molecule type" value="Genomic_DNA"/>
</dbReference>
<keyword evidence="2" id="KW-0812">Transmembrane</keyword>
<comment type="caution">
    <text evidence="4">The sequence shown here is derived from an EMBL/GenBank/DDBJ whole genome shotgun (WGS) entry which is preliminary data.</text>
</comment>
<sequence>MDALVRVVWSVALLINTAEGSASVPVASTVSPNDAVDLLVASRTTDPKEPIRMDLSRLTSAPQQISSTSTDGDKAGDASTSSTQAYAKIAASKEPDADATIRTDIVWPRESVASPKMSTDATEGYLYIPPQIIPLRSTTMTPGSSIPSSNKLSEEHQNSSQSTTSETISTIPPSIPLSSLKDLITGSASLEKENQDGPSELDVGDEDSDKALSPSPLDPLLAGLISIFIISTALLSIILFLKFRQQSGHPEFHRLQDLPMDDLLEDTPLSRYSY</sequence>
<feature type="compositionally biased region" description="Low complexity" evidence="1">
    <location>
        <begin position="159"/>
        <end position="178"/>
    </location>
</feature>
<feature type="signal peptide" evidence="3">
    <location>
        <begin position="1"/>
        <end position="22"/>
    </location>
</feature>
<dbReference type="Proteomes" id="UP001187315">
    <property type="component" value="Unassembled WGS sequence"/>
</dbReference>
<keyword evidence="2" id="KW-1133">Transmembrane helix</keyword>
<evidence type="ECO:0000256" key="2">
    <source>
        <dbReference type="SAM" id="Phobius"/>
    </source>
</evidence>
<feature type="region of interest" description="Disordered" evidence="1">
    <location>
        <begin position="190"/>
        <end position="212"/>
    </location>
</feature>
<reference evidence="4" key="1">
    <citation type="submission" date="2023-08" db="EMBL/GenBank/DDBJ databases">
        <title>Pelteobagrus vachellii genome.</title>
        <authorList>
            <person name="Liu H."/>
        </authorList>
    </citation>
    <scope>NUCLEOTIDE SEQUENCE</scope>
    <source>
        <strain evidence="4">PRFRI_2022a</strain>
        <tissue evidence="4">Muscle</tissue>
    </source>
</reference>
<evidence type="ECO:0000256" key="3">
    <source>
        <dbReference type="SAM" id="SignalP"/>
    </source>
</evidence>
<protein>
    <submittedName>
        <fullName evidence="4">Uncharacterized protein</fullName>
    </submittedName>
</protein>
<gene>
    <name evidence="4" type="ORF">Q7C36_005052</name>
</gene>
<evidence type="ECO:0000256" key="1">
    <source>
        <dbReference type="SAM" id="MobiDB-lite"/>
    </source>
</evidence>
<proteinExistence type="predicted"/>
<feature type="transmembrane region" description="Helical" evidence="2">
    <location>
        <begin position="220"/>
        <end position="241"/>
    </location>
</feature>
<accession>A0AA88NJL1</accession>
<keyword evidence="3" id="KW-0732">Signal</keyword>
<feature type="compositionally biased region" description="Polar residues" evidence="1">
    <location>
        <begin position="57"/>
        <end position="70"/>
    </location>
</feature>
<keyword evidence="2" id="KW-0472">Membrane</keyword>
<feature type="compositionally biased region" description="Polar residues" evidence="1">
    <location>
        <begin position="136"/>
        <end position="151"/>
    </location>
</feature>
<feature type="region of interest" description="Disordered" evidence="1">
    <location>
        <begin position="136"/>
        <end position="178"/>
    </location>
</feature>